<feature type="region of interest" description="Disordered" evidence="1">
    <location>
        <begin position="2398"/>
        <end position="2699"/>
    </location>
</feature>
<feature type="compositionally biased region" description="Basic and acidic residues" evidence="1">
    <location>
        <begin position="561"/>
        <end position="578"/>
    </location>
</feature>
<dbReference type="EMBL" id="HG712010">
    <property type="protein sequence ID" value="CDJ50063.1"/>
    <property type="molecule type" value="Genomic_DNA"/>
</dbReference>
<feature type="compositionally biased region" description="Polar residues" evidence="1">
    <location>
        <begin position="2415"/>
        <end position="2426"/>
    </location>
</feature>
<feature type="compositionally biased region" description="Basic and acidic residues" evidence="1">
    <location>
        <begin position="2688"/>
        <end position="2697"/>
    </location>
</feature>
<feature type="region of interest" description="Disordered" evidence="1">
    <location>
        <begin position="1321"/>
        <end position="1522"/>
    </location>
</feature>
<feature type="compositionally biased region" description="Basic and acidic residues" evidence="1">
    <location>
        <begin position="1819"/>
        <end position="1836"/>
    </location>
</feature>
<feature type="region of interest" description="Disordered" evidence="1">
    <location>
        <begin position="741"/>
        <end position="1127"/>
    </location>
</feature>
<feature type="compositionally biased region" description="Polar residues" evidence="1">
    <location>
        <begin position="1995"/>
        <end position="2009"/>
    </location>
</feature>
<feature type="compositionally biased region" description="Basic and acidic residues" evidence="1">
    <location>
        <begin position="1459"/>
        <end position="1472"/>
    </location>
</feature>
<feature type="region of interest" description="Disordered" evidence="1">
    <location>
        <begin position="118"/>
        <end position="139"/>
    </location>
</feature>
<feature type="compositionally biased region" description="Basic and acidic residues" evidence="1">
    <location>
        <begin position="471"/>
        <end position="492"/>
    </location>
</feature>
<feature type="compositionally biased region" description="Basic and acidic residues" evidence="1">
    <location>
        <begin position="1909"/>
        <end position="1930"/>
    </location>
</feature>
<feature type="compositionally biased region" description="Polar residues" evidence="1">
    <location>
        <begin position="130"/>
        <end position="139"/>
    </location>
</feature>
<feature type="compositionally biased region" description="Basic and acidic residues" evidence="1">
    <location>
        <begin position="390"/>
        <end position="411"/>
    </location>
</feature>
<feature type="compositionally biased region" description="Basic and acidic residues" evidence="1">
    <location>
        <begin position="2269"/>
        <end position="2283"/>
    </location>
</feature>
<feature type="region of interest" description="Disordered" evidence="1">
    <location>
        <begin position="2265"/>
        <end position="2297"/>
    </location>
</feature>
<feature type="compositionally biased region" description="Basic and acidic residues" evidence="1">
    <location>
        <begin position="2498"/>
        <end position="2510"/>
    </location>
</feature>
<feature type="compositionally biased region" description="Basic and acidic residues" evidence="1">
    <location>
        <begin position="1153"/>
        <end position="1162"/>
    </location>
</feature>
<feature type="compositionally biased region" description="Basic and acidic residues" evidence="1">
    <location>
        <begin position="2147"/>
        <end position="2156"/>
    </location>
</feature>
<feature type="compositionally biased region" description="Basic and acidic residues" evidence="1">
    <location>
        <begin position="1058"/>
        <end position="1068"/>
    </location>
</feature>
<feature type="compositionally biased region" description="Basic and acidic residues" evidence="1">
    <location>
        <begin position="2229"/>
        <end position="2243"/>
    </location>
</feature>
<evidence type="ECO:0000256" key="1">
    <source>
        <dbReference type="SAM" id="MobiDB-lite"/>
    </source>
</evidence>
<feature type="compositionally biased region" description="Basic and acidic residues" evidence="1">
    <location>
        <begin position="1783"/>
        <end position="1792"/>
    </location>
</feature>
<feature type="compositionally biased region" description="Basic and acidic residues" evidence="1">
    <location>
        <begin position="2089"/>
        <end position="2110"/>
    </location>
</feature>
<feature type="compositionally biased region" description="Basic and acidic residues" evidence="1">
    <location>
        <begin position="1958"/>
        <end position="1972"/>
    </location>
</feature>
<feature type="compositionally biased region" description="Polar residues" evidence="1">
    <location>
        <begin position="1246"/>
        <end position="1258"/>
    </location>
</feature>
<feature type="compositionally biased region" description="Polar residues" evidence="1">
    <location>
        <begin position="1345"/>
        <end position="1355"/>
    </location>
</feature>
<feature type="region of interest" description="Disordered" evidence="1">
    <location>
        <begin position="1279"/>
        <end position="1306"/>
    </location>
</feature>
<feature type="compositionally biased region" description="Basic and acidic residues" evidence="1">
    <location>
        <begin position="1729"/>
        <end position="1744"/>
    </location>
</feature>
<feature type="region of interest" description="Disordered" evidence="1">
    <location>
        <begin position="1539"/>
        <end position="1667"/>
    </location>
</feature>
<dbReference type="VEuPathDB" id="ToxoDB:EBH_0030600"/>
<dbReference type="Proteomes" id="UP000030750">
    <property type="component" value="Unassembled WGS sequence"/>
</dbReference>
<evidence type="ECO:0000313" key="3">
    <source>
        <dbReference type="Proteomes" id="UP000030750"/>
    </source>
</evidence>
<gene>
    <name evidence="2" type="ORF">EBH_0030600</name>
</gene>
<reference evidence="2" key="2">
    <citation type="submission" date="2013-10" db="EMBL/GenBank/DDBJ databases">
        <authorList>
            <person name="Aslett M."/>
        </authorList>
    </citation>
    <scope>NUCLEOTIDE SEQUENCE [LARGE SCALE GENOMIC DNA]</scope>
    <source>
        <strain evidence="2">Houghton</strain>
    </source>
</reference>
<feature type="compositionally biased region" description="Polar residues" evidence="1">
    <location>
        <begin position="1946"/>
        <end position="1957"/>
    </location>
</feature>
<feature type="compositionally biased region" description="Basic and acidic residues" evidence="1">
    <location>
        <begin position="919"/>
        <end position="940"/>
    </location>
</feature>
<keyword evidence="3" id="KW-1185">Reference proteome</keyword>
<feature type="compositionally biased region" description="Basic residues" evidence="1">
    <location>
        <begin position="1018"/>
        <end position="1028"/>
    </location>
</feature>
<feature type="compositionally biased region" description="Basic and acidic residues" evidence="1">
    <location>
        <begin position="610"/>
        <end position="624"/>
    </location>
</feature>
<feature type="compositionally biased region" description="Polar residues" evidence="1">
    <location>
        <begin position="436"/>
        <end position="457"/>
    </location>
</feature>
<feature type="region of interest" description="Disordered" evidence="1">
    <location>
        <begin position="383"/>
        <end position="678"/>
    </location>
</feature>
<feature type="compositionally biased region" description="Polar residues" evidence="1">
    <location>
        <begin position="892"/>
        <end position="905"/>
    </location>
</feature>
<feature type="compositionally biased region" description="Basic and acidic residues" evidence="1">
    <location>
        <begin position="829"/>
        <end position="844"/>
    </location>
</feature>
<organism evidence="2 3">
    <name type="scientific">Eimeria brunetti</name>
    <dbReference type="NCBI Taxonomy" id="51314"/>
    <lineage>
        <taxon>Eukaryota</taxon>
        <taxon>Sar</taxon>
        <taxon>Alveolata</taxon>
        <taxon>Apicomplexa</taxon>
        <taxon>Conoidasida</taxon>
        <taxon>Coccidia</taxon>
        <taxon>Eucoccidiorida</taxon>
        <taxon>Eimeriorina</taxon>
        <taxon>Eimeriidae</taxon>
        <taxon>Eimeria</taxon>
    </lineage>
</organism>
<feature type="region of interest" description="Disordered" evidence="1">
    <location>
        <begin position="255"/>
        <end position="282"/>
    </location>
</feature>
<feature type="compositionally biased region" description="Basic and acidic residues" evidence="1">
    <location>
        <begin position="879"/>
        <end position="890"/>
    </location>
</feature>
<feature type="region of interest" description="Disordered" evidence="1">
    <location>
        <begin position="191"/>
        <end position="234"/>
    </location>
</feature>
<sequence length="3019" mass="343493">MTVHCRPLRGPTGSRRRSSSAFIWLKYQRRNCKSLGGAAETQEAVPFFATPGEDGGETLLGANATLKLEDSSRENAPTGLSRIAHERIGSDILLQPAEGSCLLGSAFEEPLDLLRSSLSSRRSDERAVNPQKSDSTQLQSNYMLLNRSSDEFCTVLDQPCRPHEASGGCASLPSLKIRDSNTPLKREDIISTEGGESLKCSRESTSEAVSMPCGDSVNDTPDSQKAAPLPAAAPGRELNTSFQSFPMDQYTTALQSNKKTNARAERLRDASEQKGPSKTTLKNTTAAQCMAPDQQPPSCSPNICIPPLDLHDNAALRCPQEALPVTNSLDRQDRYDTCVPTIKPMFAVNKMHSLQSPSFEFDKTSMIPPAKHYNVLPTIAASGQSNHSRPMHEHQYFERSPQRSPAEKHMLTTDMPRSHQQPTRDYANIPYDEVSSARSDTQDSTFSSRRQVRQSFITDPRQRVMFTRTNSAEKQKNSQYTHTHEHRRDAPRRSSAGSHSLPMFIARSHQQPASNYTDISDDESSSVPSDREQTAFASRRHVRQSFITDPRQRVLFTRTNSAEKEKRAQQADQHEYRRQAPRRSSAGSHSLPMFMAHSHQQQPHHHTERSHHEPSPLPSEKEESAFASRRQVRQSFITDPRQRVLFTRTNSVEKEKRSQHASEHHHGRAAPRRSSAGSHSLPMFIARSNQYSSNHSAYASADEKPVRSDGMHEAAFSTHRQARQSFITDPRQRVMFTRTNSAEKLSQHADEHRHRREAPRRSSAGNHSLPMFVANSHQQKARSPADNYYDGTSSEDSEKEESAFGSRRQARQSFITDPRQRVLFTRTNSAEKEKRDHQEREHQHLRNAPRRSSAGNHSLPMFIARSHQHQSSHGAYASADERPVRSHETQEAAFSTHRQARQSFISDPRQRVLFTRTNSAEKEKRSHHADEHIHRREAPRRSSAGSHSLPMFIARSHQQPTDYKTGISFHETPSEHSEKDDPAFASRRQARQSFITDPRQRVLFTRTNSAEKEERSQHSHGHQHRREAPRRSSAGSHSLPMFIARSHQQQSSHGAHASADERPVRSEDPTEAAFSTHRQARQSFISDPRQRVLFTRTNSAEKVKHNHNADEHMHRREAPRRSSAGSHSLPMFIARSHQQNTGYGTDTSWYEISSERSEKDDSAFPSRRQARQSFITDPRQRVLFTRTNSAEKEKRSDHAHGREHRREAPRRSSAGSHSLPMFIARSQQHQSSHSTYASADERPVHSNDTSAAAFSTHRQARQSFITDPRQRVLFTRTNSAEKEKRSKHAEEHVYRREAPRRSSAGSHSLPMFIARSHQQPTLYSTNPSRDDIASIASDKDDSPFASRQQARQSFITDPRQRVLFKRTNSAEKEKRSYHESEHQHVRAAPRRSSAGNHSLPMFIARSHQHQSNHSAYASADERPVRSDEAQAASFSRHRQVRQSFISDPRQRVLFTRTNSAEKEKRSQRADEHRHRREAPRRSSAGSHSLPMFIARSYQQSTGYDPNASYHEASSVASDKGEYEFSSRRQVRQSFITDPRQRVLFTRTNSAEKEKRSDHAYAKENRREAPRRSSAGSHSLPMFIARSQQQPIGYATGTPYRETPSEHSEKEESGFTSRRQARQSFITDPRQRVMFTRTNSAEKEKRSQHADERHYRREAPRRSSAGSHSLPMFIARSQQHQSNHGVYASADEMSARLNEAQESAFSTQRQVRQSFISDPRQRVLFTRTNSAEKEKRSHPAEEQVYRRQAPRRSSAGSHSLPMFIARSHQHPTGYGTDTPCYDASSEHSEKEDSAFPSRRQARQSFITDPRQRVLFTRTNSAEKEKGSQHALEQEYRRASPRRSSAGNHSLPMFIARSHQHQSSHSTYASADERPVRSNDTTEAPFSTHRQARQSFITDPRQRVLFTRTNSAEKEKRSKHAEEHVYRREAPRRSSAGSHSLPMFIARSHQQPTLHSTNPSRDDISSVASDKDDSPFASRRQARQSFITDPRQRVLFTRTNSAEKSMRSQQAQEHHYRREAPRRSSAGNHSLPMFIASSHQQPTRYPVDASRGEIASVTSDKEDPRFDSRRQVRQSFISDPRQRVLFTRTNSAEKVHHSHQAEEPHYRREAPRRSSAGSHSLPMFIARSHQQPTRYSTDTSNEEIASVTTEKEAPEFTSRRQARQSFITDPRQRVLFTRTNSAEKEERSQHSHGHQHRREAPRRSSAGSHSLPMFIARSHQHQSSHGAYASADERPVRSNETHEEAFPTSRQARQSFITDPRQRIMFTRTNSAEKEKRSRHADEHEHRRHAPRRSSAGNHSLPMFIARSHQQSTGYSPGTSNDGIPAVTSDKEDSAFPLRRQARQSFITDPRQRVLFTRTNSAEKENHSEHAREHHYRRDAPRRSSAGSHSLPMFIARTHQHPSNHGAYASADERPVRSNNTQEPVSSTRKVRQSFMTDPRQRVLFTRTNSAEKEKSSKRADEHVHRREGPRRSSAGSHSLPMFIARSHQHQSNHTAYASADERPLYPHDTHKAPLSTHRQVRQSFISDPRQRVLLTRTNSAEKENRSQHGHRHEHRREGPRRSSAGSHSLPMFVARSRQQPVHYGRDTSNDETSSETSEKEESAFTPRRQARQSFINDSKQRVLFTRTNSAEKGKHSQHAHEPHYSRREAPRRSSAGSHSLPMFVARSRQQPTRERKDVSDEESSGFGRQQKELASERHGKQHRILKEAIGMATCMPITERTCIRFLLGAARLHMPVLACPSEAQLALDAGMAHHAGRQAARLDCQHVSRLSPTHRSCANVPSHSPERFRVELSDFALPSQGQTSDVLGCFPLGARGPQPVSGYMREWANDPLHFAHSPLHESIAKRTYADRNFLSGTESSSATPKQFLRGTDISGPPSPMNLSQCKHAYTLGGDGSLPRRPDNFSDYNELRTVFYKRMLFDEHTGPSVVVEPTTRAICFRGSQNPDAGVHYVGKHCRGQEGGPEMKQCPHGMADQFMEEDLTNRAQQQLWKAHAAACNGPAANFRPDLCFSESGGSVKPY</sequence>
<feature type="compositionally biased region" description="Basic and acidic residues" evidence="1">
    <location>
        <begin position="2448"/>
        <end position="2469"/>
    </location>
</feature>
<feature type="compositionally biased region" description="Basic and acidic residues" evidence="1">
    <location>
        <begin position="1328"/>
        <end position="1342"/>
    </location>
</feature>
<feature type="compositionally biased region" description="Polar residues" evidence="1">
    <location>
        <begin position="1225"/>
        <end position="1237"/>
    </location>
</feature>
<feature type="region of interest" description="Disordered" evidence="1">
    <location>
        <begin position="2089"/>
        <end position="2252"/>
    </location>
</feature>
<feature type="compositionally biased region" description="Basic and acidic residues" evidence="1">
    <location>
        <begin position="262"/>
        <end position="272"/>
    </location>
</feature>
<feature type="compositionally biased region" description="Polar residues" evidence="1">
    <location>
        <begin position="2126"/>
        <end position="2146"/>
    </location>
</feature>
<protein>
    <submittedName>
        <fullName evidence="2">Uncharacterized protein</fullName>
    </submittedName>
</protein>
<feature type="region of interest" description="Disordered" evidence="1">
    <location>
        <begin position="2357"/>
        <end position="2386"/>
    </location>
</feature>
<dbReference type="OrthoDB" id="352011at2759"/>
<feature type="compositionally biased region" description="Basic and acidic residues" evidence="1">
    <location>
        <begin position="972"/>
        <end position="982"/>
    </location>
</feature>
<accession>U6LLE0</accession>
<feature type="compositionally biased region" description="Basic and acidic residues" evidence="1">
    <location>
        <begin position="2628"/>
        <end position="2650"/>
    </location>
</feature>
<evidence type="ECO:0000313" key="2">
    <source>
        <dbReference type="EMBL" id="CDJ50063.1"/>
    </source>
</evidence>
<feature type="region of interest" description="Disordered" evidence="1">
    <location>
        <begin position="1723"/>
        <end position="2028"/>
    </location>
</feature>
<feature type="compositionally biased region" description="Basic and acidic residues" evidence="1">
    <location>
        <begin position="2359"/>
        <end position="2380"/>
    </location>
</feature>
<feature type="compositionally biased region" description="Basic and acidic residues" evidence="1">
    <location>
        <begin position="2010"/>
        <end position="2020"/>
    </location>
</feature>
<feature type="region of interest" description="Disordered" evidence="1">
    <location>
        <begin position="1152"/>
        <end position="1258"/>
    </location>
</feature>
<feature type="compositionally biased region" description="Basic residues" evidence="1">
    <location>
        <begin position="2188"/>
        <end position="2198"/>
    </location>
</feature>
<feature type="compositionally biased region" description="Polar residues" evidence="1">
    <location>
        <begin position="508"/>
        <end position="518"/>
    </location>
</feature>
<feature type="compositionally biased region" description="Basic and acidic residues" evidence="1">
    <location>
        <begin position="1639"/>
        <end position="1660"/>
    </location>
</feature>
<name>U6LLE0_9EIME</name>
<feature type="compositionally biased region" description="Basic and acidic residues" evidence="1">
    <location>
        <begin position="1189"/>
        <end position="1210"/>
    </location>
</feature>
<feature type="compositionally biased region" description="Polar residues" evidence="1">
    <location>
        <begin position="1876"/>
        <end position="1895"/>
    </location>
</feature>
<feature type="compositionally biased region" description="Basic and acidic residues" evidence="1">
    <location>
        <begin position="1549"/>
        <end position="1570"/>
    </location>
</feature>
<feature type="compositionally biased region" description="Basic and acidic residues" evidence="1">
    <location>
        <begin position="1368"/>
        <end position="1384"/>
    </location>
</feature>
<feature type="compositionally biased region" description="Basic and acidic residues" evidence="1">
    <location>
        <begin position="1099"/>
        <end position="1120"/>
    </location>
</feature>
<feature type="compositionally biased region" description="Basic and acidic residues" evidence="1">
    <location>
        <begin position="1602"/>
        <end position="1612"/>
    </location>
</feature>
<feature type="compositionally biased region" description="Polar residues" evidence="1">
    <location>
        <begin position="1613"/>
        <end position="1625"/>
    </location>
</feature>
<feature type="compositionally biased region" description="Basic and acidic residues" evidence="1">
    <location>
        <begin position="651"/>
        <end position="664"/>
    </location>
</feature>
<feature type="compositionally biased region" description="Basic and acidic residues" evidence="1">
    <location>
        <begin position="1419"/>
        <end position="1428"/>
    </location>
</feature>
<proteinExistence type="predicted"/>
<reference evidence="2" key="1">
    <citation type="submission" date="2013-10" db="EMBL/GenBank/DDBJ databases">
        <title>Genomic analysis of the causative agents of coccidiosis in chickens.</title>
        <authorList>
            <person name="Reid A.J."/>
            <person name="Blake D."/>
            <person name="Billington K."/>
            <person name="Browne H."/>
            <person name="Dunn M."/>
            <person name="Hung S."/>
            <person name="Kawahara F."/>
            <person name="Miranda-Saavedra D."/>
            <person name="Mourier T."/>
            <person name="Nagra H."/>
            <person name="Otto T.D."/>
            <person name="Rawlings N."/>
            <person name="Sanchez A."/>
            <person name="Sanders M."/>
            <person name="Subramaniam C."/>
            <person name="Tay Y."/>
            <person name="Dear P."/>
            <person name="Doerig C."/>
            <person name="Gruber A."/>
            <person name="Parkinson J."/>
            <person name="Shirley M."/>
            <person name="Wan K.L."/>
            <person name="Berriman M."/>
            <person name="Tomley F."/>
            <person name="Pain A."/>
        </authorList>
    </citation>
    <scope>NUCLEOTIDE SEQUENCE [LARGE SCALE GENOMIC DNA]</scope>
    <source>
        <strain evidence="2">Houghton</strain>
    </source>
</reference>
<feature type="compositionally biased region" description="Basic and acidic residues" evidence="1">
    <location>
        <begin position="1279"/>
        <end position="1300"/>
    </location>
</feature>